<protein>
    <recommendedName>
        <fullName evidence="1">C2 domain-containing protein</fullName>
    </recommendedName>
</protein>
<accession>A0A4U1FUM1</accession>
<evidence type="ECO:0000259" key="1">
    <source>
        <dbReference type="Pfam" id="PF00168"/>
    </source>
</evidence>
<dbReference type="InterPro" id="IPR035892">
    <property type="entry name" value="C2_domain_sf"/>
</dbReference>
<dbReference type="EMBL" id="RWIC01000001">
    <property type="protein sequence ID" value="TKC53913.1"/>
    <property type="molecule type" value="Genomic_DNA"/>
</dbReference>
<name>A0A4U1FUM1_MONMO</name>
<comment type="caution">
    <text evidence="2">The sequence shown here is derived from an EMBL/GenBank/DDBJ whole genome shotgun (WGS) entry which is preliminary data.</text>
</comment>
<proteinExistence type="predicted"/>
<gene>
    <name evidence="2" type="ORF">EI555_010037</name>
</gene>
<organism evidence="2 3">
    <name type="scientific">Monodon monoceros</name>
    <name type="common">Narwhal</name>
    <name type="synonym">Ceratodon monodon</name>
    <dbReference type="NCBI Taxonomy" id="40151"/>
    <lineage>
        <taxon>Eukaryota</taxon>
        <taxon>Metazoa</taxon>
        <taxon>Chordata</taxon>
        <taxon>Craniata</taxon>
        <taxon>Vertebrata</taxon>
        <taxon>Euteleostomi</taxon>
        <taxon>Mammalia</taxon>
        <taxon>Eutheria</taxon>
        <taxon>Laurasiatheria</taxon>
        <taxon>Artiodactyla</taxon>
        <taxon>Whippomorpha</taxon>
        <taxon>Cetacea</taxon>
        <taxon>Odontoceti</taxon>
        <taxon>Monodontidae</taxon>
        <taxon>Monodon</taxon>
    </lineage>
</organism>
<dbReference type="Pfam" id="PF00168">
    <property type="entry name" value="C2"/>
    <property type="match status" value="1"/>
</dbReference>
<sequence>NSSVKRLQRDLIGIYTGQPGLVEAGSGESAEYKRRTKYVQKSLNPEWNQTVIYKSISMEQNKLKALIMASPIPVKAASSPQSCLSSKVEAMVSSLTYPRTCRFPPLRNPIVVPVARNPHPKAISALMDHLAVKAKPASLRPTWKMQGLL</sequence>
<dbReference type="AlphaFoldDB" id="A0A4U1FUM1"/>
<evidence type="ECO:0000313" key="3">
    <source>
        <dbReference type="Proteomes" id="UP000308365"/>
    </source>
</evidence>
<dbReference type="InterPro" id="IPR000008">
    <property type="entry name" value="C2_dom"/>
</dbReference>
<evidence type="ECO:0000313" key="2">
    <source>
        <dbReference type="EMBL" id="TKC53913.1"/>
    </source>
</evidence>
<dbReference type="Proteomes" id="UP000308365">
    <property type="component" value="Unassembled WGS sequence"/>
</dbReference>
<feature type="non-terminal residue" evidence="2">
    <location>
        <position position="1"/>
    </location>
</feature>
<dbReference type="SUPFAM" id="SSF49562">
    <property type="entry name" value="C2 domain (Calcium/lipid-binding domain, CaLB)"/>
    <property type="match status" value="1"/>
</dbReference>
<reference evidence="3" key="1">
    <citation type="journal article" date="2019" name="IScience">
        <title>Narwhal Genome Reveals Long-Term Low Genetic Diversity despite Current Large Abundance Size.</title>
        <authorList>
            <person name="Westbury M.V."/>
            <person name="Petersen B."/>
            <person name="Garde E."/>
            <person name="Heide-Jorgensen M.P."/>
            <person name="Lorenzen E.D."/>
        </authorList>
    </citation>
    <scope>NUCLEOTIDE SEQUENCE [LARGE SCALE GENOMIC DNA]</scope>
</reference>
<feature type="domain" description="C2" evidence="1">
    <location>
        <begin position="29"/>
        <end position="64"/>
    </location>
</feature>
<dbReference type="Gene3D" id="2.60.40.150">
    <property type="entry name" value="C2 domain"/>
    <property type="match status" value="1"/>
</dbReference>